<dbReference type="EMBL" id="JBEXAC010000003">
    <property type="protein sequence ID" value="MET7001394.1"/>
    <property type="molecule type" value="Genomic_DNA"/>
</dbReference>
<dbReference type="InterPro" id="IPR009057">
    <property type="entry name" value="Homeodomain-like_sf"/>
</dbReference>
<dbReference type="InterPro" id="IPR036097">
    <property type="entry name" value="HisK_dim/P_sf"/>
</dbReference>
<feature type="domain" description="Histidine kinase" evidence="11">
    <location>
        <begin position="849"/>
        <end position="1069"/>
    </location>
</feature>
<comment type="catalytic activity">
    <reaction evidence="1">
        <text>ATP + protein L-histidine = ADP + protein N-phospho-L-histidine.</text>
        <dbReference type="EC" id="2.7.13.3"/>
    </reaction>
</comment>
<evidence type="ECO:0000256" key="4">
    <source>
        <dbReference type="ARBA" id="ARBA00023015"/>
    </source>
</evidence>
<dbReference type="Gene3D" id="3.30.565.10">
    <property type="entry name" value="Histidine kinase-like ATPase, C-terminal domain"/>
    <property type="match status" value="1"/>
</dbReference>
<evidence type="ECO:0000259" key="12">
    <source>
        <dbReference type="PROSITE" id="PS50110"/>
    </source>
</evidence>
<evidence type="ECO:0000259" key="11">
    <source>
        <dbReference type="PROSITE" id="PS50109"/>
    </source>
</evidence>
<keyword evidence="9" id="KW-0732">Signal</keyword>
<evidence type="ECO:0000256" key="2">
    <source>
        <dbReference type="ARBA" id="ARBA00012438"/>
    </source>
</evidence>
<dbReference type="Gene3D" id="3.40.50.2300">
    <property type="match status" value="1"/>
</dbReference>
<dbReference type="InterPro" id="IPR003661">
    <property type="entry name" value="HisK_dim/P_dom"/>
</dbReference>
<dbReference type="SUPFAM" id="SSF47384">
    <property type="entry name" value="Homodimeric domain of signal transducing histidine kinase"/>
    <property type="match status" value="1"/>
</dbReference>
<evidence type="ECO:0000313" key="14">
    <source>
        <dbReference type="Proteomes" id="UP001549749"/>
    </source>
</evidence>
<dbReference type="Pfam" id="PF07495">
    <property type="entry name" value="Y_Y_Y"/>
    <property type="match status" value="1"/>
</dbReference>
<dbReference type="Pfam" id="PF02518">
    <property type="entry name" value="HATPase_c"/>
    <property type="match status" value="1"/>
</dbReference>
<proteinExistence type="predicted"/>
<dbReference type="SUPFAM" id="SSF46689">
    <property type="entry name" value="Homeodomain-like"/>
    <property type="match status" value="1"/>
</dbReference>
<evidence type="ECO:0000313" key="13">
    <source>
        <dbReference type="EMBL" id="MET7001394.1"/>
    </source>
</evidence>
<dbReference type="EC" id="2.7.13.3" evidence="2"/>
<dbReference type="SMART" id="SM00342">
    <property type="entry name" value="HTH_ARAC"/>
    <property type="match status" value="1"/>
</dbReference>
<sequence length="1368" mass="156016">MYKLLITYCCLLCCSLQAQPSLPALPGKDSYTLRQIDHRNGLSNSSIMCLYEDSDHLMWIATWDGLNMFDGSMCKVFNYNSKDIGHSIGNNVIRQVMEDKAGNIWVVTIEGVSRYSKASGDFRHYFYKDSSFKNVTKKDFRILKNSKGDLYCFSKKAALEKYDSLHDRFTGIKLEKAGNIVQKPMIDSNDRLWIMDNNGGLDVYIPAATGFTRLKNFASSLGYVYDYFLVEGKIYVVTDQRRLYGINDRLEAEYITTLKANVRHMIVFNKLFVFANTQKGYQVYDRNFDPVNTLDAVMAPLKETTIDALCVAGGKLWCGTDGIGVQCIAPSHRIFYEMPQKGGNLPGDFRMVRAFCEVNGDLWVGTKANGIITLRSFFKDPGNPVIGKRITAPQEIDNNKIYSICKGRDSLLYIGIDGEGINLYDMARNKFVKWNDVEKGGQSADLRFVFAILPDADGTMWLGTDGAGLVNLRVGRTAAGGYKLLHYRQYLYDGTAAGPPNDIIYSLAHGNDNRLWVGSRYGGLNVFDKKTGVFKTFKAFTYEESLSHNDVLALYEDGNDRLWIGTSYGLNWMNEQDWKLAEPVFHKINRDDGLPSNTIHAITGTPEGNVWASTNNGLVYVDPSSRSVRRFQDTDGLQCNEFCDGAVWNDDNGWVFFGGIYGFNYFPVQNLEGSDAPFNLLLKELRLAGKMQHAFFVLKPGAASARELKVKPGDNYFEMKARIINFSGAEKAEYAWFLEGYDKVWHYEGNNGNISYYNIQPGTYVLKIKWSNGEGKWMEGAAFTLQVQQYFWLRWPALLGYLLIIGMAGYLFARYRRNKTKIRHQLEMEKQLRLKDDLLHKEQLTFFTNITHELQTPLTLINSSVDRFLYKERQRTEVRSDSIHFISIVQQQASRLIYLVNQVLDFRKVAAGHLATSYSCFDISGLLSGIALLFEPLSIQENRHYLVAVEAGIEGYSDKDKLEKIVFNLLSNAFKHSGYAHEVSFSVQRQIAAQQLELKVTNSGCQLSDYQLQRIFDDYFVVNDKAGEQYSHGIGLTFTRQLIELLEGTITVSREDSWITFTVQVPLRSGHQQAAETVKPSYLLQSITDGSVGDAGLPVTEYNKRALIHTLETEDPVAVLIVDDEQGIRYLLRDILQEHYIVYEAENGRQALEILSANLPDLVISDVMMPELDGLALCRKLKDRPETCHIPVILLSAKGAVDEKTEGYDSGADAYIPKPFQTRYLLTRVRKLLEYRRQIRELLKQQDPGSAIFKEDIPDEDRVFLQSMMKVIIDHMEDIDLDAAFLEKQLAMSKIQLYRKLKSLANMTPAEFIRHIRMQKAVYYLEHSQMTVTEIAYKVGFNNHSYFFREFKKKYQCSPREYRTKQQI</sequence>
<evidence type="ECO:0000256" key="3">
    <source>
        <dbReference type="ARBA" id="ARBA00022553"/>
    </source>
</evidence>
<organism evidence="13 14">
    <name type="scientific">Chitinophaga defluvii</name>
    <dbReference type="NCBI Taxonomy" id="3163343"/>
    <lineage>
        <taxon>Bacteria</taxon>
        <taxon>Pseudomonadati</taxon>
        <taxon>Bacteroidota</taxon>
        <taxon>Chitinophagia</taxon>
        <taxon>Chitinophagales</taxon>
        <taxon>Chitinophagaceae</taxon>
        <taxon>Chitinophaga</taxon>
    </lineage>
</organism>
<dbReference type="Pfam" id="PF00512">
    <property type="entry name" value="HisKA"/>
    <property type="match status" value="1"/>
</dbReference>
<keyword evidence="8" id="KW-0472">Membrane</keyword>
<dbReference type="Gene3D" id="2.60.40.10">
    <property type="entry name" value="Immunoglobulins"/>
    <property type="match status" value="1"/>
</dbReference>
<dbReference type="CDD" id="cd17574">
    <property type="entry name" value="REC_OmpR"/>
    <property type="match status" value="1"/>
</dbReference>
<name>A0ABV2TED9_9BACT</name>
<evidence type="ECO:0000256" key="7">
    <source>
        <dbReference type="PROSITE-ProRule" id="PRU00169"/>
    </source>
</evidence>
<keyword evidence="6" id="KW-0804">Transcription</keyword>
<dbReference type="SMART" id="SM00448">
    <property type="entry name" value="REC"/>
    <property type="match status" value="1"/>
</dbReference>
<dbReference type="SUPFAM" id="SSF55874">
    <property type="entry name" value="ATPase domain of HSP90 chaperone/DNA topoisomerase II/histidine kinase"/>
    <property type="match status" value="1"/>
</dbReference>
<dbReference type="SUPFAM" id="SSF50998">
    <property type="entry name" value="Quinoprotein alcohol dehydrogenase-like"/>
    <property type="match status" value="1"/>
</dbReference>
<dbReference type="SMART" id="SM00388">
    <property type="entry name" value="HisKA"/>
    <property type="match status" value="1"/>
</dbReference>
<dbReference type="InterPro" id="IPR018062">
    <property type="entry name" value="HTH_AraC-typ_CS"/>
</dbReference>
<keyword evidence="4" id="KW-0805">Transcription regulation</keyword>
<dbReference type="InterPro" id="IPR005467">
    <property type="entry name" value="His_kinase_dom"/>
</dbReference>
<accession>A0ABV2TED9</accession>
<dbReference type="InterPro" id="IPR011123">
    <property type="entry name" value="Y_Y_Y"/>
</dbReference>
<dbReference type="InterPro" id="IPR015943">
    <property type="entry name" value="WD40/YVTN_repeat-like_dom_sf"/>
</dbReference>
<dbReference type="InterPro" id="IPR011006">
    <property type="entry name" value="CheY-like_superfamily"/>
</dbReference>
<reference evidence="13 14" key="1">
    <citation type="submission" date="2024-06" db="EMBL/GenBank/DDBJ databases">
        <title>Chitinophaga defluvii sp. nov., isolated from municipal sewage.</title>
        <authorList>
            <person name="Zhang L."/>
        </authorList>
    </citation>
    <scope>NUCLEOTIDE SEQUENCE [LARGE SCALE GENOMIC DNA]</scope>
    <source>
        <strain evidence="13 14">H8</strain>
    </source>
</reference>
<dbReference type="InterPro" id="IPR001789">
    <property type="entry name" value="Sig_transdc_resp-reg_receiver"/>
</dbReference>
<protein>
    <recommendedName>
        <fullName evidence="2">histidine kinase</fullName>
        <ecNumber evidence="2">2.7.13.3</ecNumber>
    </recommendedName>
</protein>
<dbReference type="Pfam" id="PF00072">
    <property type="entry name" value="Response_reg"/>
    <property type="match status" value="1"/>
</dbReference>
<keyword evidence="8" id="KW-0812">Transmembrane</keyword>
<feature type="signal peptide" evidence="9">
    <location>
        <begin position="1"/>
        <end position="18"/>
    </location>
</feature>
<dbReference type="SMART" id="SM00387">
    <property type="entry name" value="HATPase_c"/>
    <property type="match status" value="1"/>
</dbReference>
<dbReference type="PROSITE" id="PS00041">
    <property type="entry name" value="HTH_ARAC_FAMILY_1"/>
    <property type="match status" value="1"/>
</dbReference>
<dbReference type="PANTHER" id="PTHR43547">
    <property type="entry name" value="TWO-COMPONENT HISTIDINE KINASE"/>
    <property type="match status" value="1"/>
</dbReference>
<dbReference type="InterPro" id="IPR011110">
    <property type="entry name" value="Reg_prop"/>
</dbReference>
<feature type="transmembrane region" description="Helical" evidence="8">
    <location>
        <begin position="792"/>
        <end position="813"/>
    </location>
</feature>
<evidence type="ECO:0000256" key="1">
    <source>
        <dbReference type="ARBA" id="ARBA00000085"/>
    </source>
</evidence>
<dbReference type="InterPro" id="IPR011047">
    <property type="entry name" value="Quinoprotein_ADH-like_sf"/>
</dbReference>
<dbReference type="InterPro" id="IPR013783">
    <property type="entry name" value="Ig-like_fold"/>
</dbReference>
<keyword evidence="8" id="KW-1133">Transmembrane helix</keyword>
<dbReference type="PROSITE" id="PS50110">
    <property type="entry name" value="RESPONSE_REGULATORY"/>
    <property type="match status" value="1"/>
</dbReference>
<evidence type="ECO:0000256" key="6">
    <source>
        <dbReference type="ARBA" id="ARBA00023163"/>
    </source>
</evidence>
<dbReference type="Proteomes" id="UP001549749">
    <property type="component" value="Unassembled WGS sequence"/>
</dbReference>
<evidence type="ECO:0000256" key="9">
    <source>
        <dbReference type="SAM" id="SignalP"/>
    </source>
</evidence>
<dbReference type="Gene3D" id="1.10.287.130">
    <property type="match status" value="1"/>
</dbReference>
<feature type="domain" description="HTH araC/xylS-type" evidence="10">
    <location>
        <begin position="1266"/>
        <end position="1365"/>
    </location>
</feature>
<gene>
    <name evidence="13" type="ORF">ABR189_28690</name>
</gene>
<dbReference type="InterPro" id="IPR018060">
    <property type="entry name" value="HTH_AraC"/>
</dbReference>
<feature type="domain" description="Response regulatory" evidence="12">
    <location>
        <begin position="1118"/>
        <end position="1233"/>
    </location>
</feature>
<dbReference type="InterPro" id="IPR036890">
    <property type="entry name" value="HATPase_C_sf"/>
</dbReference>
<dbReference type="SUPFAM" id="SSF63829">
    <property type="entry name" value="Calcium-dependent phosphotriesterase"/>
    <property type="match status" value="1"/>
</dbReference>
<dbReference type="SUPFAM" id="SSF52172">
    <property type="entry name" value="CheY-like"/>
    <property type="match status" value="1"/>
</dbReference>
<evidence type="ECO:0000259" key="10">
    <source>
        <dbReference type="PROSITE" id="PS01124"/>
    </source>
</evidence>
<dbReference type="Gene3D" id="1.10.10.60">
    <property type="entry name" value="Homeodomain-like"/>
    <property type="match status" value="1"/>
</dbReference>
<dbReference type="Pfam" id="PF12833">
    <property type="entry name" value="HTH_18"/>
    <property type="match status" value="1"/>
</dbReference>
<feature type="chain" id="PRO_5046082665" description="histidine kinase" evidence="9">
    <location>
        <begin position="19"/>
        <end position="1368"/>
    </location>
</feature>
<dbReference type="CDD" id="cd00082">
    <property type="entry name" value="HisKA"/>
    <property type="match status" value="1"/>
</dbReference>
<comment type="caution">
    <text evidence="13">The sequence shown here is derived from an EMBL/GenBank/DDBJ whole genome shotgun (WGS) entry which is preliminary data.</text>
</comment>
<feature type="modified residue" description="4-aspartylphosphate" evidence="7">
    <location>
        <position position="1166"/>
    </location>
</feature>
<evidence type="ECO:0000256" key="8">
    <source>
        <dbReference type="SAM" id="Phobius"/>
    </source>
</evidence>
<dbReference type="InterPro" id="IPR003594">
    <property type="entry name" value="HATPase_dom"/>
</dbReference>
<dbReference type="InterPro" id="IPR020449">
    <property type="entry name" value="Tscrpt_reg_AraC-type_HTH"/>
</dbReference>
<dbReference type="PRINTS" id="PR00032">
    <property type="entry name" value="HTHARAC"/>
</dbReference>
<dbReference type="Gene3D" id="2.130.10.10">
    <property type="entry name" value="YVTN repeat-like/Quinoprotein amine dehydrogenase"/>
    <property type="match status" value="3"/>
</dbReference>
<dbReference type="RefSeq" id="WP_354663963.1">
    <property type="nucleotide sequence ID" value="NZ_JBEXAC010000003.1"/>
</dbReference>
<keyword evidence="3 7" id="KW-0597">Phosphoprotein</keyword>
<evidence type="ECO:0000256" key="5">
    <source>
        <dbReference type="ARBA" id="ARBA00023125"/>
    </source>
</evidence>
<dbReference type="PANTHER" id="PTHR43547:SF2">
    <property type="entry name" value="HYBRID SIGNAL TRANSDUCTION HISTIDINE KINASE C"/>
    <property type="match status" value="1"/>
</dbReference>
<keyword evidence="14" id="KW-1185">Reference proteome</keyword>
<dbReference type="PROSITE" id="PS50109">
    <property type="entry name" value="HIS_KIN"/>
    <property type="match status" value="1"/>
</dbReference>
<dbReference type="PROSITE" id="PS01124">
    <property type="entry name" value="HTH_ARAC_FAMILY_2"/>
    <property type="match status" value="1"/>
</dbReference>
<keyword evidence="5" id="KW-0238">DNA-binding</keyword>
<dbReference type="Pfam" id="PF07494">
    <property type="entry name" value="Reg_prop"/>
    <property type="match status" value="4"/>
</dbReference>